<keyword evidence="1" id="KW-0472">Membrane</keyword>
<dbReference type="EMBL" id="CMVM020000016">
    <property type="status" value="NOT_ANNOTATED_CDS"/>
    <property type="molecule type" value="Genomic_DNA"/>
</dbReference>
<evidence type="ECO:0000313" key="3">
    <source>
        <dbReference type="Proteomes" id="UP000024404"/>
    </source>
</evidence>
<dbReference type="OMA" id="YESNMPP"/>
<evidence type="ECO:0000256" key="1">
    <source>
        <dbReference type="SAM" id="Phobius"/>
    </source>
</evidence>
<feature type="transmembrane region" description="Helical" evidence="1">
    <location>
        <begin position="14"/>
        <end position="33"/>
    </location>
</feature>
<reference evidence="2" key="2">
    <citation type="submission" date="2022-06" db="UniProtKB">
        <authorList>
            <consortium name="EnsemblMetazoa"/>
        </authorList>
    </citation>
    <scope>IDENTIFICATION</scope>
</reference>
<organism evidence="2 3">
    <name type="scientific">Onchocerca volvulus</name>
    <dbReference type="NCBI Taxonomy" id="6282"/>
    <lineage>
        <taxon>Eukaryota</taxon>
        <taxon>Metazoa</taxon>
        <taxon>Ecdysozoa</taxon>
        <taxon>Nematoda</taxon>
        <taxon>Chromadorea</taxon>
        <taxon>Rhabditida</taxon>
        <taxon>Spirurina</taxon>
        <taxon>Spiruromorpha</taxon>
        <taxon>Filarioidea</taxon>
        <taxon>Onchocercidae</taxon>
        <taxon>Onchocerca</taxon>
    </lineage>
</organism>
<reference evidence="3" key="1">
    <citation type="submission" date="2013-10" db="EMBL/GenBank/DDBJ databases">
        <title>Genome sequencing of Onchocerca volvulus.</title>
        <authorList>
            <person name="Cotton J."/>
            <person name="Tsai J."/>
            <person name="Stanley E."/>
            <person name="Tracey A."/>
            <person name="Holroyd N."/>
            <person name="Lustigman S."/>
            <person name="Berriman M."/>
        </authorList>
    </citation>
    <scope>NUCLEOTIDE SEQUENCE</scope>
</reference>
<evidence type="ECO:0000313" key="2">
    <source>
        <dbReference type="EnsemblMetazoa" id="OVOC11922.1"/>
    </source>
</evidence>
<keyword evidence="1" id="KW-1133">Transmembrane helix</keyword>
<dbReference type="AlphaFoldDB" id="A0A8R1XR28"/>
<protein>
    <submittedName>
        <fullName evidence="2">Uncharacterized protein</fullName>
    </submittedName>
</protein>
<keyword evidence="3" id="KW-1185">Reference proteome</keyword>
<dbReference type="EnsemblMetazoa" id="OVOC11922.1">
    <property type="protein sequence ID" value="OVOC11922.1"/>
    <property type="gene ID" value="WBGene00248731"/>
</dbReference>
<sequence>MIINWWYYELTEMLFHNLSILITSLIICTIIFCKYQRKPKILKFIDENDPQADTFYNIKTEIAFPKRISEEKEPSFKKDTNIAKSWSQEYERNMPQSLPLSSPSTLLNSTRYFKLANCGNTQKPSSPHRLNRMQNSPNPAIILRI</sequence>
<dbReference type="Proteomes" id="UP000024404">
    <property type="component" value="Unassembled WGS sequence"/>
</dbReference>
<proteinExistence type="predicted"/>
<accession>A0A8R1XR28</accession>
<name>A0A8R1XR28_ONCVO</name>
<keyword evidence="1" id="KW-0812">Transmembrane</keyword>